<proteinExistence type="predicted"/>
<reference evidence="1" key="1">
    <citation type="journal article" date="2014" name="Int. J. Syst. Evol. Microbiol.">
        <title>Complete genome sequence of Corynebacterium casei LMG S-19264T (=DSM 44701T), isolated from a smear-ripened cheese.</title>
        <authorList>
            <consortium name="US DOE Joint Genome Institute (JGI-PGF)"/>
            <person name="Walter F."/>
            <person name="Albersmeier A."/>
            <person name="Kalinowski J."/>
            <person name="Ruckert C."/>
        </authorList>
    </citation>
    <scope>NUCLEOTIDE SEQUENCE</scope>
    <source>
        <strain evidence="1">KCTC 32337</strain>
    </source>
</reference>
<evidence type="ECO:0000313" key="1">
    <source>
        <dbReference type="EMBL" id="GGZ64303.1"/>
    </source>
</evidence>
<dbReference type="SUPFAM" id="SSF52540">
    <property type="entry name" value="P-loop containing nucleoside triphosphate hydrolases"/>
    <property type="match status" value="1"/>
</dbReference>
<dbReference type="RefSeq" id="WP_007987814.1">
    <property type="nucleotide sequence ID" value="NZ_BMZC01000005.1"/>
</dbReference>
<evidence type="ECO:0000313" key="2">
    <source>
        <dbReference type="Proteomes" id="UP000622604"/>
    </source>
</evidence>
<gene>
    <name evidence="1" type="ORF">GCM10011274_23220</name>
</gene>
<protein>
    <submittedName>
        <fullName evidence="1">Uncharacterized protein</fullName>
    </submittedName>
</protein>
<dbReference type="AlphaFoldDB" id="A0A8H9IAS5"/>
<dbReference type="NCBIfam" id="NF047389">
    <property type="entry name" value="ATPase_Sll1717"/>
    <property type="match status" value="1"/>
</dbReference>
<dbReference type="InterPro" id="IPR027417">
    <property type="entry name" value="P-loop_NTPase"/>
</dbReference>
<dbReference type="EMBL" id="BMZC01000005">
    <property type="protein sequence ID" value="GGZ64303.1"/>
    <property type="molecule type" value="Genomic_DNA"/>
</dbReference>
<name>A0A8H9IAS5_9ALTE</name>
<dbReference type="Proteomes" id="UP000622604">
    <property type="component" value="Unassembled WGS sequence"/>
</dbReference>
<sequence length="509" mass="58768">MFHYKHPFGEASCEDEVKVLKDEYEKYYFEETPFNKATLEDDCYLIIGRRGTGKSSLAHYFTFQDEIKNARCIDIDEPEVFSNVLKQVSKFSDPDATIAIPRIVKIWNFIFWSLIFSKYRDYSPEISAACLSKDSKGSFFIRSILKHILEKFLPQDAEQLSESLEDFLSSKTHELAKNKMLSIAKDEPVVVAMDSLEKYSVDNIDVMNSLAALIQCSSNFNIEYSGKGIHVKTFVSAEVFPYLTESAMSNTVKYVRHPVYMHWRPKDLMRLVSWRFYTHMEKNGIEPMASGKVVKWTNFHDVLDKVWIPHFGESITNGTGIAEKTFPYILRHTQMRPRQIVVLCNAIARNAIKEKVYPDFKSLPRDMISIVKETAITLANGVINSYSTVYPNVNKILDALSGVPNVFEGKYLDRIAQRTASEWPNGEYSRTRFKQIISELGIVGVIRKRNETSHIIEADFEYTIKDRLAITAEDKCVIHPMFYEKFRIEIAEKVVVYPFPDNAEFQYAF</sequence>
<organism evidence="1 2">
    <name type="scientific">Paraglaciecola chathamensis</name>
    <dbReference type="NCBI Taxonomy" id="368405"/>
    <lineage>
        <taxon>Bacteria</taxon>
        <taxon>Pseudomonadati</taxon>
        <taxon>Pseudomonadota</taxon>
        <taxon>Gammaproteobacteria</taxon>
        <taxon>Alteromonadales</taxon>
        <taxon>Alteromonadaceae</taxon>
        <taxon>Paraglaciecola</taxon>
    </lineage>
</organism>
<dbReference type="InterPro" id="IPR059206">
    <property type="entry name" value="Sll1717-like"/>
</dbReference>
<accession>A0A8H9IAS5</accession>
<comment type="caution">
    <text evidence="1">The sequence shown here is derived from an EMBL/GenBank/DDBJ whole genome shotgun (WGS) entry which is preliminary data.</text>
</comment>
<reference evidence="1" key="2">
    <citation type="submission" date="2020-09" db="EMBL/GenBank/DDBJ databases">
        <authorList>
            <person name="Sun Q."/>
            <person name="Kim S."/>
        </authorList>
    </citation>
    <scope>NUCLEOTIDE SEQUENCE</scope>
    <source>
        <strain evidence="1">KCTC 32337</strain>
    </source>
</reference>